<dbReference type="InterPro" id="IPR035985">
    <property type="entry name" value="Ubiquitin-activating_enz"/>
</dbReference>
<sequence>MLRRVKRDTRTVQFGVHPLRAITLNEVSLDVGELIDGLDGTRDLGRVLDDAADKGFDRRQVEELITLLDIRGLLDDAGVSPAPLRHMPLAESERLQPELDALAISPQVRDGGLGVLARRRAARVRVYGAGRVGAQVCALLATSGVGALDVIDPAPARRRDVVPGGLSWSEVALPRQDGAVALARRLAPSVDACAGERAGGSRPDLVVLATVGPLDRRLVAALHGQGVPHLLTSAYEGYGAVGPLVLPGRTACIHCMELTRRDRDPTWPTVTTRLGGFPPGEIACDAVLSTLVAAEAAGHVLAFLDGRPQVVTNGTVDVLPDWRWRRRTWNPHQSCRCTQIHPGH</sequence>
<dbReference type="Proteomes" id="UP000606172">
    <property type="component" value="Unassembled WGS sequence"/>
</dbReference>
<keyword evidence="3" id="KW-1185">Reference proteome</keyword>
<evidence type="ECO:0000259" key="1">
    <source>
        <dbReference type="Pfam" id="PF00899"/>
    </source>
</evidence>
<evidence type="ECO:0000313" key="3">
    <source>
        <dbReference type="Proteomes" id="UP000606172"/>
    </source>
</evidence>
<feature type="domain" description="THIF-type NAD/FAD binding fold" evidence="1">
    <location>
        <begin position="115"/>
        <end position="316"/>
    </location>
</feature>
<dbReference type="Gene3D" id="3.40.50.720">
    <property type="entry name" value="NAD(P)-binding Rossmann-like Domain"/>
    <property type="match status" value="1"/>
</dbReference>
<dbReference type="GO" id="GO:0008641">
    <property type="term" value="F:ubiquitin-like modifier activating enzyme activity"/>
    <property type="evidence" value="ECO:0007669"/>
    <property type="project" value="InterPro"/>
</dbReference>
<dbReference type="SUPFAM" id="SSF69572">
    <property type="entry name" value="Activating enzymes of the ubiquitin-like proteins"/>
    <property type="match status" value="1"/>
</dbReference>
<proteinExistence type="predicted"/>
<evidence type="ECO:0000313" key="2">
    <source>
        <dbReference type="EMBL" id="GII93027.1"/>
    </source>
</evidence>
<dbReference type="AlphaFoldDB" id="A0A919RGN1"/>
<dbReference type="InterPro" id="IPR000594">
    <property type="entry name" value="ThiF_NAD_FAD-bd"/>
</dbReference>
<comment type="caution">
    <text evidence="2">The sequence shown here is derived from an EMBL/GenBank/DDBJ whole genome shotgun (WGS) entry which is preliminary data.</text>
</comment>
<dbReference type="Pfam" id="PF00899">
    <property type="entry name" value="ThiF"/>
    <property type="match status" value="1"/>
</dbReference>
<protein>
    <recommendedName>
        <fullName evidence="1">THIF-type NAD/FAD binding fold domain-containing protein</fullName>
    </recommendedName>
</protein>
<organism evidence="2 3">
    <name type="scientific">Sinosporangium siamense</name>
    <dbReference type="NCBI Taxonomy" id="1367973"/>
    <lineage>
        <taxon>Bacteria</taxon>
        <taxon>Bacillati</taxon>
        <taxon>Actinomycetota</taxon>
        <taxon>Actinomycetes</taxon>
        <taxon>Streptosporangiales</taxon>
        <taxon>Streptosporangiaceae</taxon>
        <taxon>Sinosporangium</taxon>
    </lineage>
</organism>
<reference evidence="2" key="1">
    <citation type="submission" date="2021-01" db="EMBL/GenBank/DDBJ databases">
        <title>Whole genome shotgun sequence of Sinosporangium siamense NBRC 109515.</title>
        <authorList>
            <person name="Komaki H."/>
            <person name="Tamura T."/>
        </authorList>
    </citation>
    <scope>NUCLEOTIDE SEQUENCE</scope>
    <source>
        <strain evidence="2">NBRC 109515</strain>
    </source>
</reference>
<gene>
    <name evidence="2" type="ORF">Ssi02_32580</name>
</gene>
<name>A0A919RGN1_9ACTN</name>
<dbReference type="EMBL" id="BOOW01000020">
    <property type="protein sequence ID" value="GII93027.1"/>
    <property type="molecule type" value="Genomic_DNA"/>
</dbReference>
<accession>A0A919RGN1</accession>